<feature type="domain" description="Methyltransferase small" evidence="7">
    <location>
        <begin position="45"/>
        <end position="175"/>
    </location>
</feature>
<dbReference type="GO" id="GO:0005737">
    <property type="term" value="C:cytoplasm"/>
    <property type="evidence" value="ECO:0007669"/>
    <property type="project" value="UniProtKB-SubCell"/>
</dbReference>
<dbReference type="PANTHER" id="PTHR47739:SF1">
    <property type="entry name" value="TRNA1(VAL) (ADENINE(37)-N6)-METHYLTRANSFERASE"/>
    <property type="match status" value="1"/>
</dbReference>
<evidence type="ECO:0000256" key="5">
    <source>
        <dbReference type="ARBA" id="ARBA00022694"/>
    </source>
</evidence>
<keyword evidence="2 6" id="KW-0489">Methyltransferase</keyword>
<dbReference type="GO" id="GO:0003676">
    <property type="term" value="F:nucleic acid binding"/>
    <property type="evidence" value="ECO:0007669"/>
    <property type="project" value="InterPro"/>
</dbReference>
<accession>A0A095T7A5</accession>
<keyword evidence="1 6" id="KW-0963">Cytoplasm</keyword>
<dbReference type="Gene3D" id="3.40.50.150">
    <property type="entry name" value="Vaccinia Virus protein VP39"/>
    <property type="match status" value="1"/>
</dbReference>
<dbReference type="GO" id="GO:0008033">
    <property type="term" value="P:tRNA processing"/>
    <property type="evidence" value="ECO:0007669"/>
    <property type="project" value="UniProtKB-UniRule"/>
</dbReference>
<dbReference type="PROSITE" id="PS00092">
    <property type="entry name" value="N6_MTASE"/>
    <property type="match status" value="1"/>
</dbReference>
<dbReference type="HAMAP" id="MF_01872">
    <property type="entry name" value="tRNA_methyltr_YfiC"/>
    <property type="match status" value="1"/>
</dbReference>
<name>A0A095T7A5_9GAMM</name>
<dbReference type="EMBL" id="JPKR02000003">
    <property type="protein sequence ID" value="KGD72552.1"/>
    <property type="molecule type" value="Genomic_DNA"/>
</dbReference>
<comment type="catalytic activity">
    <reaction evidence="6">
        <text>adenosine(37) in tRNA1(Val) + S-adenosyl-L-methionine = N(6)-methyladenosine(37) in tRNA1(Val) + S-adenosyl-L-homocysteine + H(+)</text>
        <dbReference type="Rhea" id="RHEA:43160"/>
        <dbReference type="Rhea" id="RHEA-COMP:10369"/>
        <dbReference type="Rhea" id="RHEA-COMP:10370"/>
        <dbReference type="ChEBI" id="CHEBI:15378"/>
        <dbReference type="ChEBI" id="CHEBI:57856"/>
        <dbReference type="ChEBI" id="CHEBI:59789"/>
        <dbReference type="ChEBI" id="CHEBI:74411"/>
        <dbReference type="ChEBI" id="CHEBI:74449"/>
        <dbReference type="EC" id="2.1.1.223"/>
    </reaction>
</comment>
<evidence type="ECO:0000256" key="3">
    <source>
        <dbReference type="ARBA" id="ARBA00022679"/>
    </source>
</evidence>
<dbReference type="InterPro" id="IPR022882">
    <property type="entry name" value="tRNA_adenine-N6_MeTrfase"/>
</dbReference>
<dbReference type="eggNOG" id="COG4123">
    <property type="taxonomic scope" value="Bacteria"/>
</dbReference>
<keyword evidence="4 6" id="KW-0949">S-adenosyl-L-methionine</keyword>
<comment type="similarity">
    <text evidence="6">Belongs to the methyltransferase superfamily. tRNA (adenine-N(6)-)-methyltransferase family.</text>
</comment>
<dbReference type="SUPFAM" id="SSF53335">
    <property type="entry name" value="S-adenosyl-L-methionine-dependent methyltransferases"/>
    <property type="match status" value="1"/>
</dbReference>
<evidence type="ECO:0000256" key="6">
    <source>
        <dbReference type="HAMAP-Rule" id="MF_01872"/>
    </source>
</evidence>
<sequence>MQDRKIAVSQSVKKNGFTFRQFFVAHDQCGMKVSTDGIILGATTPVPVDGKLLDIGSGSGLISLMMAQRIHEAGRVVQIDAVEIDLAAVRQSKQNIAQSPWPDTIQIHHADILTWEAPLSRRYSVIVSNPPFFSPGVSCSSHSRQTARYTTTLSHQALLRSAQQHLSAEGWFCVILPLATGEEFIALAQLDGWILRHCRRISEFADRQPHRLFIAFSLNPGDCTNDSLVIRDSSGGYSDDYRQLTGGFYLPR</sequence>
<proteinExistence type="inferred from homology"/>
<organism evidence="8 9">
    <name type="scientific">Tatumella morbirosei</name>
    <dbReference type="NCBI Taxonomy" id="642227"/>
    <lineage>
        <taxon>Bacteria</taxon>
        <taxon>Pseudomonadati</taxon>
        <taxon>Pseudomonadota</taxon>
        <taxon>Gammaproteobacteria</taxon>
        <taxon>Enterobacterales</taxon>
        <taxon>Erwiniaceae</taxon>
        <taxon>Tatumella</taxon>
    </lineage>
</organism>
<dbReference type="STRING" id="642227.HA49_17760"/>
<dbReference type="InterPro" id="IPR050210">
    <property type="entry name" value="tRNA_Adenine-N(6)_MTase"/>
</dbReference>
<evidence type="ECO:0000256" key="2">
    <source>
        <dbReference type="ARBA" id="ARBA00022603"/>
    </source>
</evidence>
<dbReference type="PANTHER" id="PTHR47739">
    <property type="entry name" value="TRNA1(VAL) (ADENINE(37)-N6)-METHYLTRANSFERASE"/>
    <property type="match status" value="1"/>
</dbReference>
<evidence type="ECO:0000256" key="4">
    <source>
        <dbReference type="ARBA" id="ARBA00022691"/>
    </source>
</evidence>
<evidence type="ECO:0000313" key="9">
    <source>
        <dbReference type="Proteomes" id="UP000029577"/>
    </source>
</evidence>
<comment type="function">
    <text evidence="6">Specifically methylates the adenine in position 37 of tRNA(1)(Val) (anticodon cmo5UAC).</text>
</comment>
<gene>
    <name evidence="8" type="ORF">HA49_17760</name>
</gene>
<protein>
    <recommendedName>
        <fullName evidence="6">tRNA1(Val) (adenine(37)-N6)-methyltransferase</fullName>
        <ecNumber evidence="6">2.1.1.223</ecNumber>
    </recommendedName>
    <alternativeName>
        <fullName evidence="6">tRNA m6A37 methyltransferase</fullName>
    </alternativeName>
</protein>
<dbReference type="GO" id="GO:0016430">
    <property type="term" value="F:tRNA (adenine-N6)-methyltransferase activity"/>
    <property type="evidence" value="ECO:0007669"/>
    <property type="project" value="UniProtKB-UniRule"/>
</dbReference>
<dbReference type="InterPro" id="IPR007848">
    <property type="entry name" value="Small_mtfrase_dom"/>
</dbReference>
<reference evidence="8" key="1">
    <citation type="submission" date="2014-12" db="EMBL/GenBank/DDBJ databases">
        <title>The draft genome of the Tatumella morbirosei type strain, LMG23360T isolated from pineapple rot.</title>
        <authorList>
            <person name="Smits T.H."/>
            <person name="Palmer M."/>
            <person name="Venter S.N."/>
            <person name="Duffy B."/>
            <person name="Steenkamp E.T."/>
            <person name="Chan W.Y."/>
            <person name="Coutinho T.A."/>
            <person name="Coetzee M.P."/>
            <person name="De Maayer P."/>
        </authorList>
    </citation>
    <scope>NUCLEOTIDE SEQUENCE [LARGE SCALE GENOMIC DNA]</scope>
    <source>
        <strain evidence="8">LMG 23360</strain>
    </source>
</reference>
<dbReference type="Pfam" id="PF05175">
    <property type="entry name" value="MTS"/>
    <property type="match status" value="1"/>
</dbReference>
<dbReference type="GO" id="GO:0032259">
    <property type="term" value="P:methylation"/>
    <property type="evidence" value="ECO:0007669"/>
    <property type="project" value="UniProtKB-KW"/>
</dbReference>
<dbReference type="InterPro" id="IPR029063">
    <property type="entry name" value="SAM-dependent_MTases_sf"/>
</dbReference>
<comment type="caution">
    <text evidence="8">The sequence shown here is derived from an EMBL/GenBank/DDBJ whole genome shotgun (WGS) entry which is preliminary data.</text>
</comment>
<evidence type="ECO:0000256" key="1">
    <source>
        <dbReference type="ARBA" id="ARBA00022490"/>
    </source>
</evidence>
<dbReference type="EC" id="2.1.1.223" evidence="6"/>
<evidence type="ECO:0000259" key="7">
    <source>
        <dbReference type="Pfam" id="PF05175"/>
    </source>
</evidence>
<dbReference type="InterPro" id="IPR002052">
    <property type="entry name" value="DNA_methylase_N6_adenine_CS"/>
</dbReference>
<dbReference type="AlphaFoldDB" id="A0A095T7A5"/>
<comment type="subcellular location">
    <subcellularLocation>
        <location evidence="6">Cytoplasm</location>
    </subcellularLocation>
</comment>
<dbReference type="Proteomes" id="UP000029577">
    <property type="component" value="Unassembled WGS sequence"/>
</dbReference>
<dbReference type="CDD" id="cd02440">
    <property type="entry name" value="AdoMet_MTases"/>
    <property type="match status" value="1"/>
</dbReference>
<evidence type="ECO:0000313" key="8">
    <source>
        <dbReference type="EMBL" id="KGD72552.1"/>
    </source>
</evidence>
<keyword evidence="3 6" id="KW-0808">Transferase</keyword>
<keyword evidence="9" id="KW-1185">Reference proteome</keyword>
<dbReference type="RefSeq" id="WP_038022757.1">
    <property type="nucleotide sequence ID" value="NZ_JPKR02000003.1"/>
</dbReference>
<keyword evidence="5 6" id="KW-0819">tRNA processing</keyword>